<keyword evidence="7 16" id="KW-0812">Transmembrane</keyword>
<evidence type="ECO:0000256" key="4">
    <source>
        <dbReference type="ARBA" id="ARBA00022618"/>
    </source>
</evidence>
<comment type="catalytic activity">
    <reaction evidence="16">
        <text>Preferential cleavage: (Ac)2-L-Lys-D-Ala-|-D-Ala. Also transpeptidation of peptidyl-alanyl moieties that are N-acyl substituents of D-alanine.</text>
        <dbReference type="EC" id="3.4.16.4"/>
    </reaction>
</comment>
<dbReference type="GO" id="GO:0008658">
    <property type="term" value="F:penicillin binding"/>
    <property type="evidence" value="ECO:0007669"/>
    <property type="project" value="InterPro"/>
</dbReference>
<dbReference type="SUPFAM" id="SSF56601">
    <property type="entry name" value="beta-lactamase/transpeptidase-like"/>
    <property type="match status" value="1"/>
</dbReference>
<dbReference type="GO" id="GO:0005886">
    <property type="term" value="C:plasma membrane"/>
    <property type="evidence" value="ECO:0007669"/>
    <property type="project" value="UniProtKB-SubCell"/>
</dbReference>
<dbReference type="GO" id="GO:0000917">
    <property type="term" value="P:division septum assembly"/>
    <property type="evidence" value="ECO:0007669"/>
    <property type="project" value="UniProtKB-KW"/>
</dbReference>
<dbReference type="EC" id="3.4.16.4" evidence="16"/>
<evidence type="ECO:0000259" key="17">
    <source>
        <dbReference type="Pfam" id="PF00905"/>
    </source>
</evidence>
<evidence type="ECO:0000256" key="1">
    <source>
        <dbReference type="ARBA" id="ARBA00004370"/>
    </source>
</evidence>
<name>A0A0A1FGG0_9BURK</name>
<comment type="subcellular location">
    <subcellularLocation>
        <location evidence="16">Cell inner membrane</location>
        <topology evidence="16">Single-pass membrane protein</topology>
    </subcellularLocation>
    <subcellularLocation>
        <location evidence="1">Membrane</location>
    </subcellularLocation>
</comment>
<dbReference type="UniPathway" id="UPA00219"/>
<evidence type="ECO:0000256" key="2">
    <source>
        <dbReference type="ARBA" id="ARBA00022475"/>
    </source>
</evidence>
<dbReference type="RefSeq" id="WP_038493310.1">
    <property type="nucleotide sequence ID" value="NZ_CP009962.1"/>
</dbReference>
<dbReference type="Gene3D" id="1.10.150.770">
    <property type="match status" value="1"/>
</dbReference>
<dbReference type="PANTHER" id="PTHR30627">
    <property type="entry name" value="PEPTIDOGLYCAN D,D-TRANSPEPTIDASE"/>
    <property type="match status" value="1"/>
</dbReference>
<dbReference type="HAMAP" id="MF_02080">
    <property type="entry name" value="FtsI_transpept"/>
    <property type="match status" value="1"/>
</dbReference>
<keyword evidence="8 16" id="KW-0378">Hydrolase</keyword>
<accession>A0A0A1FGG0</accession>
<evidence type="ECO:0000256" key="8">
    <source>
        <dbReference type="ARBA" id="ARBA00022801"/>
    </source>
</evidence>
<feature type="domain" description="Penicillin-binding protein transpeptidase" evidence="17">
    <location>
        <begin position="268"/>
        <end position="563"/>
    </location>
</feature>
<reference evidence="20" key="1">
    <citation type="journal article" date="2014" name="Soil Biol. Biochem.">
        <title>Structure and function of bacterial communities in ageing soils: Insights from the Mendocino ecological staircase.</title>
        <authorList>
            <person name="Uroz S."/>
            <person name="Tech J.J."/>
            <person name="Sawaya N.A."/>
            <person name="Frey-Klett P."/>
            <person name="Leveau J.H.J."/>
        </authorList>
    </citation>
    <scope>NUCLEOTIDE SEQUENCE [LARGE SCALE GENOMIC DNA]</scope>
    <source>
        <strain evidence="20">Cal35</strain>
    </source>
</reference>
<dbReference type="InterPro" id="IPR001460">
    <property type="entry name" value="PCN-bd_Tpept"/>
</dbReference>
<evidence type="ECO:0000256" key="13">
    <source>
        <dbReference type="ARBA" id="ARBA00023210"/>
    </source>
</evidence>
<keyword evidence="4 16" id="KW-0132">Cell division</keyword>
<keyword evidence="10 16" id="KW-0573">Peptidoglycan synthesis</keyword>
<keyword evidence="19" id="KW-0808">Transferase</keyword>
<evidence type="ECO:0000256" key="12">
    <source>
        <dbReference type="ARBA" id="ARBA00023136"/>
    </source>
</evidence>
<comment type="pathway">
    <text evidence="16">Cell wall biogenesis; peptidoglycan biosynthesis.</text>
</comment>
<dbReference type="OrthoDB" id="9789078at2"/>
<keyword evidence="3 16" id="KW-0997">Cell inner membrane</keyword>
<dbReference type="Pfam" id="PF00905">
    <property type="entry name" value="Transpeptidase"/>
    <property type="match status" value="1"/>
</dbReference>
<comment type="function">
    <text evidence="16">Catalyzes cross-linking of the peptidoglycan cell wall at the division septum.</text>
</comment>
<dbReference type="GO" id="GO:0009252">
    <property type="term" value="P:peptidoglycan biosynthetic process"/>
    <property type="evidence" value="ECO:0007669"/>
    <property type="project" value="UniProtKB-UniRule"/>
</dbReference>
<dbReference type="Pfam" id="PF03717">
    <property type="entry name" value="PBP_dimer"/>
    <property type="match status" value="1"/>
</dbReference>
<organism evidence="19 20">
    <name type="scientific">Collimonas arenae</name>
    <dbReference type="NCBI Taxonomy" id="279058"/>
    <lineage>
        <taxon>Bacteria</taxon>
        <taxon>Pseudomonadati</taxon>
        <taxon>Pseudomonadota</taxon>
        <taxon>Betaproteobacteria</taxon>
        <taxon>Burkholderiales</taxon>
        <taxon>Oxalobacteraceae</taxon>
        <taxon>Collimonas</taxon>
    </lineage>
</organism>
<keyword evidence="6 16" id="KW-0645">Protease</keyword>
<feature type="domain" description="Penicillin-binding protein dimerisation" evidence="18">
    <location>
        <begin position="80"/>
        <end position="227"/>
    </location>
</feature>
<dbReference type="SUPFAM" id="SSF56519">
    <property type="entry name" value="Penicillin binding protein dimerisation domain"/>
    <property type="match status" value="1"/>
</dbReference>
<keyword evidence="20" id="KW-1185">Reference proteome</keyword>
<comment type="similarity">
    <text evidence="16">Belongs to the transpeptidase family. FtsI subfamily.</text>
</comment>
<dbReference type="PANTHER" id="PTHR30627:SF1">
    <property type="entry name" value="PEPTIDOGLYCAN D,D-TRANSPEPTIDASE FTSI"/>
    <property type="match status" value="1"/>
</dbReference>
<dbReference type="GO" id="GO:0006508">
    <property type="term" value="P:proteolysis"/>
    <property type="evidence" value="ECO:0007669"/>
    <property type="project" value="UniProtKB-KW"/>
</dbReference>
<dbReference type="Proteomes" id="UP000030302">
    <property type="component" value="Chromosome"/>
</dbReference>
<dbReference type="STRING" id="279058.LT85_4498"/>
<keyword evidence="19" id="KW-0328">Glycosyltransferase</keyword>
<evidence type="ECO:0000256" key="9">
    <source>
        <dbReference type="ARBA" id="ARBA00022960"/>
    </source>
</evidence>
<keyword evidence="9 16" id="KW-0133">Cell shape</keyword>
<evidence type="ECO:0000313" key="19">
    <source>
        <dbReference type="EMBL" id="AIY43656.1"/>
    </source>
</evidence>
<dbReference type="EMBL" id="CP009962">
    <property type="protein sequence ID" value="AIY43656.1"/>
    <property type="molecule type" value="Genomic_DNA"/>
</dbReference>
<dbReference type="GO" id="GO:0043093">
    <property type="term" value="P:FtsZ-dependent cytokinesis"/>
    <property type="evidence" value="ECO:0007669"/>
    <property type="project" value="UniProtKB-UniRule"/>
</dbReference>
<sequence length="593" mass="64191">MTRNPPRSSHTGRVAAGKGVPFSASPVLKVKLPVWRSRVVLFAMFAAFLALIVRALWLQGISTDFLQKQGASRYARTLELPATRGKITDRNGQVLASSVPVKAIWAIPDDVKDAPKEKLQALAKLLEMSDAELSKKLDSDRNFVYLKRQVEQDVSDKIIKLGIEGIETRKEYKRFYPEGEVMAHVVGFTNVEDAGQDGMELSQQKNLAGATGSRRVIKDRLGRIVEDIEAVKEPHDGKDLVLSIDSKIQYIAFTQLKEAVEKFKAKAGGIVVVDAKSGEVLALANLPSYNPNDRSVLTGAQLRNRVMTDTFEPGSTLKPFTIALALDTNRVQATTTFQVPDKMTIGTATIGDSHPHGLLTMSVAQIIQKSSNLGTAQIALKMPAEEMWEMFTTVGLGQQPKFGFPGAVAGRVRPFKSWRPIEQATMSYGHGISVSLIQMAHAYTIFARNGDLIPLSFQKVTEPPVGQRVVSEKTALTMRAMLERVTAPGGTAPKAQVPGYRVGGKTGTAYKIEGGKYVKKYIADFVGFAPASDPRLIIAVMVDEPTVGSHFGGDVAAPVFATVAANALRALNVPPDSSVTDIIIPTDGPQEGL</sequence>
<dbReference type="Gene3D" id="3.40.710.10">
    <property type="entry name" value="DD-peptidase/beta-lactamase superfamily"/>
    <property type="match status" value="1"/>
</dbReference>
<dbReference type="AlphaFoldDB" id="A0A0A1FGG0"/>
<dbReference type="InterPro" id="IPR005311">
    <property type="entry name" value="PBP_dimer"/>
</dbReference>
<keyword evidence="2 16" id="KW-1003">Cell membrane</keyword>
<evidence type="ECO:0000259" key="18">
    <source>
        <dbReference type="Pfam" id="PF03717"/>
    </source>
</evidence>
<keyword evidence="15 16" id="KW-0961">Cell wall biogenesis/degradation</keyword>
<keyword evidence="12 16" id="KW-0472">Membrane</keyword>
<dbReference type="InterPro" id="IPR036138">
    <property type="entry name" value="PBP_dimer_sf"/>
</dbReference>
<evidence type="ECO:0000256" key="16">
    <source>
        <dbReference type="HAMAP-Rule" id="MF_02080"/>
    </source>
</evidence>
<keyword evidence="5 16" id="KW-0121">Carboxypeptidase</keyword>
<keyword evidence="14 16" id="KW-0131">Cell cycle</keyword>
<dbReference type="InterPro" id="IPR050515">
    <property type="entry name" value="Beta-lactam/transpept"/>
</dbReference>
<protein>
    <recommendedName>
        <fullName evidence="16">Peptidoglycan D,D-transpeptidase FtsI</fullName>
        <ecNumber evidence="16">3.4.16.4</ecNumber>
    </recommendedName>
    <alternativeName>
        <fullName evidence="16">Penicillin-binding protein 3</fullName>
        <shortName evidence="16">PBP-3</shortName>
    </alternativeName>
</protein>
<evidence type="ECO:0000256" key="5">
    <source>
        <dbReference type="ARBA" id="ARBA00022645"/>
    </source>
</evidence>
<gene>
    <name evidence="16 19" type="primary">ftsI</name>
    <name evidence="19" type="ORF">LT85_4498</name>
</gene>
<feature type="active site" description="Acyl-ester intermediate" evidence="16">
    <location>
        <position position="315"/>
    </location>
</feature>
<evidence type="ECO:0000256" key="15">
    <source>
        <dbReference type="ARBA" id="ARBA00023316"/>
    </source>
</evidence>
<evidence type="ECO:0000256" key="10">
    <source>
        <dbReference type="ARBA" id="ARBA00022984"/>
    </source>
</evidence>
<dbReference type="InterPro" id="IPR037532">
    <property type="entry name" value="FtsI_transpept"/>
</dbReference>
<evidence type="ECO:0000256" key="11">
    <source>
        <dbReference type="ARBA" id="ARBA00022989"/>
    </source>
</evidence>
<dbReference type="GO" id="GO:0008955">
    <property type="term" value="F:peptidoglycan glycosyltransferase activity"/>
    <property type="evidence" value="ECO:0007669"/>
    <property type="project" value="InterPro"/>
</dbReference>
<dbReference type="GO" id="GO:0071555">
    <property type="term" value="P:cell wall organization"/>
    <property type="evidence" value="ECO:0007669"/>
    <property type="project" value="UniProtKB-KW"/>
</dbReference>
<dbReference type="Gene3D" id="3.90.1310.10">
    <property type="entry name" value="Penicillin-binding protein 2a (Domain 2)"/>
    <property type="match status" value="1"/>
</dbReference>
<dbReference type="InterPro" id="IPR012338">
    <property type="entry name" value="Beta-lactam/transpept-like"/>
</dbReference>
<dbReference type="KEGG" id="care:LT85_4498"/>
<keyword evidence="13 16" id="KW-0717">Septation</keyword>
<proteinExistence type="inferred from homology"/>
<evidence type="ECO:0000256" key="14">
    <source>
        <dbReference type="ARBA" id="ARBA00023306"/>
    </source>
</evidence>
<evidence type="ECO:0000256" key="3">
    <source>
        <dbReference type="ARBA" id="ARBA00022519"/>
    </source>
</evidence>
<keyword evidence="11 16" id="KW-1133">Transmembrane helix</keyword>
<evidence type="ECO:0000313" key="20">
    <source>
        <dbReference type="Proteomes" id="UP000030302"/>
    </source>
</evidence>
<dbReference type="Gene3D" id="3.30.450.330">
    <property type="match status" value="1"/>
</dbReference>
<dbReference type="HOGENOM" id="CLU_009289_6_2_4"/>
<evidence type="ECO:0000256" key="7">
    <source>
        <dbReference type="ARBA" id="ARBA00022692"/>
    </source>
</evidence>
<feature type="transmembrane region" description="Helical" evidence="16">
    <location>
        <begin position="39"/>
        <end position="58"/>
    </location>
</feature>
<evidence type="ECO:0000256" key="6">
    <source>
        <dbReference type="ARBA" id="ARBA00022670"/>
    </source>
</evidence>
<dbReference type="GO" id="GO:0009002">
    <property type="term" value="F:serine-type D-Ala-D-Ala carboxypeptidase activity"/>
    <property type="evidence" value="ECO:0007669"/>
    <property type="project" value="UniProtKB-UniRule"/>
</dbReference>
<dbReference type="GO" id="GO:0008360">
    <property type="term" value="P:regulation of cell shape"/>
    <property type="evidence" value="ECO:0007669"/>
    <property type="project" value="UniProtKB-KW"/>
</dbReference>